<keyword evidence="2" id="KW-0472">Membrane</keyword>
<sequence>MLEQANTLIFVFNMLPSSVQSRLPALQALRSASLSILSSRMRTVPIPGEKDTDEMVVASRKDSSIVEIQQMAPASLADRRVKGEAIDESTNNAAVALSGSGVKWRYAKQGSYMHHSASAEREDVVFSRKAYIDGLAYMLQALPDDLDEHESSVLRRALPEAVASPDEDATGATASQRQRALVAGPQTTPERSFLHHSVAGLVANIVLVAYLLLSVMMFLVRVGAQYERQHHLSRQLAARGLVLGARIYALSDGRVGRAMTDLAAWAVENVTGGIQDGIGQGLFMIERKRQEGEAHRK</sequence>
<protein>
    <submittedName>
        <fullName evidence="3">Uu.00g017290.m01.CDS01</fullName>
    </submittedName>
</protein>
<keyword evidence="2" id="KW-0812">Transmembrane</keyword>
<organism evidence="3 4">
    <name type="scientific">Anthostomella pinea</name>
    <dbReference type="NCBI Taxonomy" id="933095"/>
    <lineage>
        <taxon>Eukaryota</taxon>
        <taxon>Fungi</taxon>
        <taxon>Dikarya</taxon>
        <taxon>Ascomycota</taxon>
        <taxon>Pezizomycotina</taxon>
        <taxon>Sordariomycetes</taxon>
        <taxon>Xylariomycetidae</taxon>
        <taxon>Xylariales</taxon>
        <taxon>Xylariaceae</taxon>
        <taxon>Anthostomella</taxon>
    </lineage>
</organism>
<evidence type="ECO:0000256" key="1">
    <source>
        <dbReference type="SAM" id="MobiDB-lite"/>
    </source>
</evidence>
<name>A0AAI8YQL2_9PEZI</name>
<dbReference type="AlphaFoldDB" id="A0AAI8YQL2"/>
<dbReference type="Proteomes" id="UP001295740">
    <property type="component" value="Unassembled WGS sequence"/>
</dbReference>
<dbReference type="EMBL" id="CAUWAG010000020">
    <property type="protein sequence ID" value="CAJ2513610.1"/>
    <property type="molecule type" value="Genomic_DNA"/>
</dbReference>
<evidence type="ECO:0000256" key="2">
    <source>
        <dbReference type="SAM" id="Phobius"/>
    </source>
</evidence>
<keyword evidence="4" id="KW-1185">Reference proteome</keyword>
<evidence type="ECO:0000313" key="4">
    <source>
        <dbReference type="Proteomes" id="UP001295740"/>
    </source>
</evidence>
<feature type="region of interest" description="Disordered" evidence="1">
    <location>
        <begin position="160"/>
        <end position="182"/>
    </location>
</feature>
<feature type="transmembrane region" description="Helical" evidence="2">
    <location>
        <begin position="198"/>
        <end position="220"/>
    </location>
</feature>
<gene>
    <name evidence="3" type="ORF">KHLLAP_LOCUS14078</name>
</gene>
<keyword evidence="2" id="KW-1133">Transmembrane helix</keyword>
<accession>A0AAI8YQL2</accession>
<evidence type="ECO:0000313" key="3">
    <source>
        <dbReference type="EMBL" id="CAJ2513610.1"/>
    </source>
</evidence>
<comment type="caution">
    <text evidence="3">The sequence shown here is derived from an EMBL/GenBank/DDBJ whole genome shotgun (WGS) entry which is preliminary data.</text>
</comment>
<proteinExistence type="predicted"/>
<reference evidence="3" key="1">
    <citation type="submission" date="2023-10" db="EMBL/GenBank/DDBJ databases">
        <authorList>
            <person name="Hackl T."/>
        </authorList>
    </citation>
    <scope>NUCLEOTIDE SEQUENCE</scope>
</reference>